<dbReference type="GO" id="GO:0051301">
    <property type="term" value="P:cell division"/>
    <property type="evidence" value="ECO:0007669"/>
    <property type="project" value="UniProtKB-KW"/>
</dbReference>
<dbReference type="AlphaFoldDB" id="A0A9N8DS27"/>
<gene>
    <name evidence="2" type="ORF">SEMRO_242_G096540.1</name>
</gene>
<evidence type="ECO:0000313" key="3">
    <source>
        <dbReference type="Proteomes" id="UP001153069"/>
    </source>
</evidence>
<reference evidence="2" key="1">
    <citation type="submission" date="2020-06" db="EMBL/GenBank/DDBJ databases">
        <authorList>
            <consortium name="Plant Systems Biology data submission"/>
        </authorList>
    </citation>
    <scope>NUCLEOTIDE SEQUENCE</scope>
    <source>
        <strain evidence="2">D6</strain>
    </source>
</reference>
<feature type="compositionally biased region" description="Basic residues" evidence="1">
    <location>
        <begin position="401"/>
        <end position="416"/>
    </location>
</feature>
<proteinExistence type="predicted"/>
<protein>
    <submittedName>
        <fullName evidence="2">Cell division control protein</fullName>
    </submittedName>
</protein>
<organism evidence="2 3">
    <name type="scientific">Seminavis robusta</name>
    <dbReference type="NCBI Taxonomy" id="568900"/>
    <lineage>
        <taxon>Eukaryota</taxon>
        <taxon>Sar</taxon>
        <taxon>Stramenopiles</taxon>
        <taxon>Ochrophyta</taxon>
        <taxon>Bacillariophyta</taxon>
        <taxon>Bacillariophyceae</taxon>
        <taxon>Bacillariophycidae</taxon>
        <taxon>Naviculales</taxon>
        <taxon>Naviculaceae</taxon>
        <taxon>Seminavis</taxon>
    </lineage>
</organism>
<comment type="caution">
    <text evidence="2">The sequence shown here is derived from an EMBL/GenBank/DDBJ whole genome shotgun (WGS) entry which is preliminary data.</text>
</comment>
<dbReference type="EMBL" id="CAICTM010000241">
    <property type="protein sequence ID" value="CAB9505741.1"/>
    <property type="molecule type" value="Genomic_DNA"/>
</dbReference>
<accession>A0A9N8DS27</accession>
<keyword evidence="2" id="KW-0131">Cell cycle</keyword>
<evidence type="ECO:0000256" key="1">
    <source>
        <dbReference type="SAM" id="MobiDB-lite"/>
    </source>
</evidence>
<keyword evidence="2" id="KW-0132">Cell division</keyword>
<sequence>MQAEDSTMENPELAALSFVEVPVENKENVLWPCLLLSKRSKIREAKAAIKHGEKEGEEADKDNKAFESSTKVSISEEVPDDEEPPPSPAPLLVYQSCQHVEVAYLLGKAGTTPESRRLIFNPKTCSYHDNMHIALQQKTPHFKEAMQEARILKDLFSAQGPAGAEFDVPEGESTDILKDLFSNEAVGAEPDVQAADLLKDLFPKEPVGAEVSLLDSRFPDADPEFSESRAVFVPVPLLAENDTTVPWPGLVFHDIQRLVDGLKARGLLGNTMNQLSITMSVCKLCQQQEKFPFVYLFGNPPADVVMPVSTRGDLIRYSTDLSAVRLHQQYSQNGFMNALNCLLQALAWSAPNKHSTTSKGTETQKVEVDKSTNSVKAKVSLAKKQTKKRRSETVLSDVSNRVKKVAANKKSKKPKPRAIQQDAKPKEKTVSFDPLRMEQLPTFQDVKATLEDLGYSFRPDLFCLPGMDPDLNPASQKGQDHFPSERSFREHLCRHGIPVGKGKNPRRGALDKKLEVWVASHRLAALLDELHRPFSSVTKIRPDDFRAMLKNKCDIEWTCNKWRIGSSGARLEDEDFHNQVSKEGIPFNISTLCDEDRLSLEQYVGLPDFRRCPWT</sequence>
<feature type="region of interest" description="Disordered" evidence="1">
    <location>
        <begin position="48"/>
        <end position="88"/>
    </location>
</feature>
<dbReference type="Proteomes" id="UP001153069">
    <property type="component" value="Unassembled WGS sequence"/>
</dbReference>
<feature type="region of interest" description="Disordered" evidence="1">
    <location>
        <begin position="378"/>
        <end position="430"/>
    </location>
</feature>
<keyword evidence="3" id="KW-1185">Reference proteome</keyword>
<name>A0A9N8DS27_9STRA</name>
<evidence type="ECO:0000313" key="2">
    <source>
        <dbReference type="EMBL" id="CAB9505741.1"/>
    </source>
</evidence>